<evidence type="ECO:0000259" key="6">
    <source>
        <dbReference type="PROSITE" id="PS50885"/>
    </source>
</evidence>
<dbReference type="Pfam" id="PF00015">
    <property type="entry name" value="MCPsignal"/>
    <property type="match status" value="1"/>
</dbReference>
<dbReference type="InterPro" id="IPR032255">
    <property type="entry name" value="HBM"/>
</dbReference>
<feature type="domain" description="HAMP" evidence="6">
    <location>
        <begin position="333"/>
        <end position="377"/>
    </location>
</feature>
<keyword evidence="9" id="KW-1185">Reference proteome</keyword>
<dbReference type="PRINTS" id="PR00260">
    <property type="entry name" value="CHEMTRNSDUCR"/>
</dbReference>
<keyword evidence="1 3" id="KW-0807">Transducer</keyword>
<keyword evidence="4" id="KW-0812">Transmembrane</keyword>
<reference evidence="8 9" key="1">
    <citation type="submission" date="2019-03" db="EMBL/GenBank/DDBJ databases">
        <authorList>
            <person name="Nijsse B."/>
        </authorList>
    </citation>
    <scope>NUCLEOTIDE SEQUENCE [LARGE SCALE GENOMIC DNA]</scope>
    <source>
        <strain evidence="8">Desulfoluna butyratoxydans MSL71</strain>
    </source>
</reference>
<keyword evidence="4" id="KW-0472">Membrane</keyword>
<keyword evidence="4" id="KW-1133">Transmembrane helix</keyword>
<dbReference type="InterPro" id="IPR004089">
    <property type="entry name" value="MCPsignal_dom"/>
</dbReference>
<evidence type="ECO:0000256" key="2">
    <source>
        <dbReference type="ARBA" id="ARBA00029447"/>
    </source>
</evidence>
<dbReference type="PROSITE" id="PS50111">
    <property type="entry name" value="CHEMOTAXIS_TRANSDUC_2"/>
    <property type="match status" value="1"/>
</dbReference>
<dbReference type="GO" id="GO:0004888">
    <property type="term" value="F:transmembrane signaling receptor activity"/>
    <property type="evidence" value="ECO:0007669"/>
    <property type="project" value="InterPro"/>
</dbReference>
<dbReference type="Proteomes" id="UP000507962">
    <property type="component" value="Unassembled WGS sequence"/>
</dbReference>
<feature type="transmembrane region" description="Helical" evidence="4">
    <location>
        <begin position="299"/>
        <end position="319"/>
    </location>
</feature>
<dbReference type="Gene3D" id="1.10.287.950">
    <property type="entry name" value="Methyl-accepting chemotaxis protein"/>
    <property type="match status" value="1"/>
</dbReference>
<dbReference type="AlphaFoldDB" id="A0A4U8YQC4"/>
<accession>A0A4U8YQC4</accession>
<name>A0A4U8YQC4_9BACT</name>
<dbReference type="GO" id="GO:0016020">
    <property type="term" value="C:membrane"/>
    <property type="evidence" value="ECO:0007669"/>
    <property type="project" value="InterPro"/>
</dbReference>
<dbReference type="GO" id="GO:0006935">
    <property type="term" value="P:chemotaxis"/>
    <property type="evidence" value="ECO:0007669"/>
    <property type="project" value="InterPro"/>
</dbReference>
<evidence type="ECO:0000256" key="3">
    <source>
        <dbReference type="PROSITE-ProRule" id="PRU00284"/>
    </source>
</evidence>
<dbReference type="GO" id="GO:0007165">
    <property type="term" value="P:signal transduction"/>
    <property type="evidence" value="ECO:0007669"/>
    <property type="project" value="UniProtKB-KW"/>
</dbReference>
<dbReference type="PANTHER" id="PTHR32089">
    <property type="entry name" value="METHYL-ACCEPTING CHEMOTAXIS PROTEIN MCPB"/>
    <property type="match status" value="1"/>
</dbReference>
<dbReference type="SMART" id="SM00283">
    <property type="entry name" value="MA"/>
    <property type="match status" value="1"/>
</dbReference>
<feature type="domain" description="HBM" evidence="7">
    <location>
        <begin position="47"/>
        <end position="287"/>
    </location>
</feature>
<evidence type="ECO:0000313" key="9">
    <source>
        <dbReference type="Proteomes" id="UP000507962"/>
    </source>
</evidence>
<dbReference type="PROSITE" id="PS51753">
    <property type="entry name" value="HBM"/>
    <property type="match status" value="1"/>
</dbReference>
<organism evidence="8 9">
    <name type="scientific">Desulfoluna butyratoxydans</name>
    <dbReference type="NCBI Taxonomy" id="231438"/>
    <lineage>
        <taxon>Bacteria</taxon>
        <taxon>Pseudomonadati</taxon>
        <taxon>Thermodesulfobacteriota</taxon>
        <taxon>Desulfobacteria</taxon>
        <taxon>Desulfobacterales</taxon>
        <taxon>Desulfolunaceae</taxon>
        <taxon>Desulfoluna</taxon>
    </lineage>
</organism>
<dbReference type="SUPFAM" id="SSF58104">
    <property type="entry name" value="Methyl-accepting chemotaxis protein (MCP) signaling domain"/>
    <property type="match status" value="1"/>
</dbReference>
<evidence type="ECO:0000259" key="7">
    <source>
        <dbReference type="PROSITE" id="PS51753"/>
    </source>
</evidence>
<dbReference type="EMBL" id="CAADHO010000009">
    <property type="protein sequence ID" value="VFQ46446.1"/>
    <property type="molecule type" value="Genomic_DNA"/>
</dbReference>
<feature type="domain" description="Methyl-accepting transducer" evidence="5">
    <location>
        <begin position="410"/>
        <end position="632"/>
    </location>
</feature>
<protein>
    <submittedName>
        <fullName evidence="8">Methyl-accepting chemotaxis protein (Mcp) signalling domain</fullName>
    </submittedName>
</protein>
<evidence type="ECO:0000256" key="4">
    <source>
        <dbReference type="SAM" id="Phobius"/>
    </source>
</evidence>
<sequence length="668" mass="70999">MAMVKKMTLRTKLTLGFATILTLLAFTSLLGISKLRTSSQGFASYRDMARDTNLSGRVQANMLMARMSVKGYLINGSESDREEFQAYYKKMYAFLERAGQDIEHPERAAKIAQIKKDVERYHQAFGEVVSLTEAFHRLEKESLNVYGPKVEALLAGVMDAAEGNNAASAVYHAGNAMKHLLAAQVYEGRFFTTHSDDDARQVTAEFASMKDALDALGRLVTDESQKTAVSAIGDNLGLYMDGHARAQAIQAKRDAIVTGVLDRIGPVVALSIEEIKLDIKGVQDQIGPRLQASNRKGQTFIAVLSLAALVAGIAVVIFLTRSVLSQLGCDPAQIAEVAHSIANGDLLVAFDRNGKDKIQGVYKDMEIMAASLRELFTDINSGVHTLTASATELTDISGQMVSGSAQTSDRSNTVAAAAEEMNVNMTSVSAATEQAASNINMVAAALEEMTSTINEIALNTSTARNINDEAVALSKQASAKVDTLGRSANEISKVTETINEISQQTNLLALNATIEAARAGEAGKGFAVVAGEIKSLAVETSNATLEIKGQVDGIQGATVDAINEIQGISDIIDRLNELVTTIASAIEEQSVTSKEIAGNISQASMGTEEIKESISQSAAVSGEIAHDISEVDQAAREMLNSSTLVGGNVDALKGLADHLEGKVSAVRF</sequence>
<evidence type="ECO:0000259" key="5">
    <source>
        <dbReference type="PROSITE" id="PS50111"/>
    </source>
</evidence>
<proteinExistence type="inferred from homology"/>
<comment type="similarity">
    <text evidence="2">Belongs to the methyl-accepting chemotaxis (MCP) protein family.</text>
</comment>
<gene>
    <name evidence="8" type="ORF">MSL71_41100</name>
</gene>
<dbReference type="SMART" id="SM01358">
    <property type="entry name" value="HBM"/>
    <property type="match status" value="1"/>
</dbReference>
<evidence type="ECO:0000256" key="1">
    <source>
        <dbReference type="ARBA" id="ARBA00023224"/>
    </source>
</evidence>
<dbReference type="InterPro" id="IPR003660">
    <property type="entry name" value="HAMP_dom"/>
</dbReference>
<dbReference type="PANTHER" id="PTHR32089:SF112">
    <property type="entry name" value="LYSOZYME-LIKE PROTEIN-RELATED"/>
    <property type="match status" value="1"/>
</dbReference>
<evidence type="ECO:0000313" key="8">
    <source>
        <dbReference type="EMBL" id="VFQ46446.1"/>
    </source>
</evidence>
<dbReference type="PROSITE" id="PS50885">
    <property type="entry name" value="HAMP"/>
    <property type="match status" value="1"/>
</dbReference>
<dbReference type="InterPro" id="IPR004090">
    <property type="entry name" value="Chemotax_Me-accpt_rcpt"/>
</dbReference>